<name>A0A098BT08_9NOCA</name>
<reference evidence="1 2" key="1">
    <citation type="journal article" date="2014" name="Genome Announc.">
        <title>Draft Genome Sequence of Propane- and Butane-Oxidizing Actinobacterium Rhodococcus ruber IEGM 231.</title>
        <authorList>
            <person name="Ivshina I.B."/>
            <person name="Kuyukina M.S."/>
            <person name="Krivoruchko A.V."/>
            <person name="Barbe V."/>
            <person name="Fischer C."/>
        </authorList>
    </citation>
    <scope>NUCLEOTIDE SEQUENCE [LARGE SCALE GENOMIC DNA]</scope>
</reference>
<sequence length="231" mass="25835">MDRAVRAASHSVRERVSTYRDQASGYSFVAAAPSAAPDLWNEYIARALGAYRRFGVESALEYETVRSGESTAIFCAGLDRRGVVVGGVRAQGPYQNADESHALTEWSAPEHVDHLRRMIESRIPFGLIEAKAAWVSEDAPKRRELTLAVARMGAKFMGLLDSRYMMATAADNLLDLWKTCGGVVDPSMPATPYPDARYRTRLMWWDRLRTDPFGDELRREVGGIRFDGEPM</sequence>
<dbReference type="EMBL" id="CCSD01000097">
    <property type="protein sequence ID" value="CDZ91350.1"/>
    <property type="molecule type" value="Genomic_DNA"/>
</dbReference>
<protein>
    <submittedName>
        <fullName evidence="1">Uncharacterized protein</fullName>
    </submittedName>
</protein>
<gene>
    <name evidence="1" type="ORF">RHRU231_820120</name>
</gene>
<organism evidence="1 2">
    <name type="scientific">Rhodococcus ruber</name>
    <dbReference type="NCBI Taxonomy" id="1830"/>
    <lineage>
        <taxon>Bacteria</taxon>
        <taxon>Bacillati</taxon>
        <taxon>Actinomycetota</taxon>
        <taxon>Actinomycetes</taxon>
        <taxon>Mycobacteriales</taxon>
        <taxon>Nocardiaceae</taxon>
        <taxon>Rhodococcus</taxon>
    </lineage>
</organism>
<evidence type="ECO:0000313" key="1">
    <source>
        <dbReference type="EMBL" id="CDZ91350.1"/>
    </source>
</evidence>
<dbReference type="RefSeq" id="WP_301914883.1">
    <property type="nucleotide sequence ID" value="NZ_CP129899.1"/>
</dbReference>
<accession>A0A098BT08</accession>
<evidence type="ECO:0000313" key="2">
    <source>
        <dbReference type="Proteomes" id="UP000042997"/>
    </source>
</evidence>
<dbReference type="Proteomes" id="UP000042997">
    <property type="component" value="Unassembled WGS sequence"/>
</dbReference>
<dbReference type="AlphaFoldDB" id="A0A098BT08"/>
<proteinExistence type="predicted"/>